<feature type="region of interest" description="Disordered" evidence="1">
    <location>
        <begin position="98"/>
        <end position="120"/>
    </location>
</feature>
<feature type="region of interest" description="Disordered" evidence="1">
    <location>
        <begin position="210"/>
        <end position="230"/>
    </location>
</feature>
<feature type="region of interest" description="Disordered" evidence="1">
    <location>
        <begin position="1"/>
        <end position="36"/>
    </location>
</feature>
<dbReference type="PANTHER" id="PTHR16238:SF7">
    <property type="entry name" value="GEM-ASSOCIATED PROTEIN 8"/>
    <property type="match status" value="1"/>
</dbReference>
<protein>
    <submittedName>
        <fullName evidence="2">Uncharacterized protein</fullName>
    </submittedName>
</protein>
<gene>
    <name evidence="2" type="ORF">PCAR00345_LOCUS36117</name>
</gene>
<organism evidence="2">
    <name type="scientific">Chrysotila carterae</name>
    <name type="common">Marine alga</name>
    <name type="synonym">Syracosphaera carterae</name>
    <dbReference type="NCBI Taxonomy" id="13221"/>
    <lineage>
        <taxon>Eukaryota</taxon>
        <taxon>Haptista</taxon>
        <taxon>Haptophyta</taxon>
        <taxon>Prymnesiophyceae</taxon>
        <taxon>Isochrysidales</taxon>
        <taxon>Isochrysidaceae</taxon>
        <taxon>Chrysotila</taxon>
    </lineage>
</organism>
<feature type="compositionally biased region" description="Polar residues" evidence="1">
    <location>
        <begin position="154"/>
        <end position="171"/>
    </location>
</feature>
<dbReference type="GO" id="GO:0032797">
    <property type="term" value="C:SMN complex"/>
    <property type="evidence" value="ECO:0007669"/>
    <property type="project" value="InterPro"/>
</dbReference>
<feature type="region of interest" description="Disordered" evidence="1">
    <location>
        <begin position="146"/>
        <end position="194"/>
    </location>
</feature>
<evidence type="ECO:0000256" key="1">
    <source>
        <dbReference type="SAM" id="MobiDB-lite"/>
    </source>
</evidence>
<dbReference type="GO" id="GO:0000387">
    <property type="term" value="P:spliceosomal snRNP assembly"/>
    <property type="evidence" value="ECO:0007669"/>
    <property type="project" value="InterPro"/>
</dbReference>
<dbReference type="EMBL" id="HBIZ01057036">
    <property type="protein sequence ID" value="CAE0783413.1"/>
    <property type="molecule type" value="Transcribed_RNA"/>
</dbReference>
<name>A0A7S4C132_CHRCT</name>
<proteinExistence type="predicted"/>
<dbReference type="PANTHER" id="PTHR16238">
    <property type="entry name" value="GEM-ASSOCIATED PROTEIN 8"/>
    <property type="match status" value="1"/>
</dbReference>
<dbReference type="AlphaFoldDB" id="A0A7S4C132"/>
<accession>A0A7S4C132</accession>
<sequence length="230" mass="25735">MAARSYPFPRWQPHDLPTQAGHLPDPPSPWHWYEHGSRPQPCGLPRADASNAQRMFTASKKHSMHDAYASFAAHSARTASTSIEACRTSEALQRTHAIQPPSSFIGQDNDSEAASSAEAASELELSDEWMSYFAEMELRKEEKRRAARGRRVNGAQSVSSNAVELPQQENEASLVAMRERQGRRAEQDKRYGRHAPEIRALEATLNQEFDQASHEHGNIPLWPSVPLRSG</sequence>
<dbReference type="Pfam" id="PF15348">
    <property type="entry name" value="GEMIN8"/>
    <property type="match status" value="1"/>
</dbReference>
<reference evidence="2" key="1">
    <citation type="submission" date="2021-01" db="EMBL/GenBank/DDBJ databases">
        <authorList>
            <person name="Corre E."/>
            <person name="Pelletier E."/>
            <person name="Niang G."/>
            <person name="Scheremetjew M."/>
            <person name="Finn R."/>
            <person name="Kale V."/>
            <person name="Holt S."/>
            <person name="Cochrane G."/>
            <person name="Meng A."/>
            <person name="Brown T."/>
            <person name="Cohen L."/>
        </authorList>
    </citation>
    <scope>NUCLEOTIDE SEQUENCE</scope>
    <source>
        <strain evidence="2">CCMP645</strain>
    </source>
</reference>
<feature type="compositionally biased region" description="Basic and acidic residues" evidence="1">
    <location>
        <begin position="177"/>
        <end position="194"/>
    </location>
</feature>
<dbReference type="InterPro" id="IPR034754">
    <property type="entry name" value="GEMIN8"/>
</dbReference>
<evidence type="ECO:0000313" key="2">
    <source>
        <dbReference type="EMBL" id="CAE0783413.1"/>
    </source>
</evidence>